<dbReference type="Proteomes" id="UP000632498">
    <property type="component" value="Unassembled WGS sequence"/>
</dbReference>
<evidence type="ECO:0000313" key="7">
    <source>
        <dbReference type="Proteomes" id="UP000632498"/>
    </source>
</evidence>
<evidence type="ECO:0000313" key="6">
    <source>
        <dbReference type="EMBL" id="GGF58763.1"/>
    </source>
</evidence>
<sequence length="207" mass="23846">MKYKEWSDEFELGIGVIDEDHQMLFRTIRQLGEQIAGNRNVGVIEATIKSLGLYVEEHFDREERFMVRAGYPDFDAHKKEHDDFRDSVISLHNFHARCPQDVDAEKIVTFLEGWLLNHIAKVDRAYAPYLLGKKEGDPAIMQRRQQNAAKSMINISCPADKEEQVRHFISLISDASEEGQLVEAAVEKITETQIKRREAKAKSLFGR</sequence>
<proteinExistence type="inferred from homology"/>
<keyword evidence="2" id="KW-0561">Oxygen transport</keyword>
<dbReference type="GO" id="GO:0005344">
    <property type="term" value="F:oxygen carrier activity"/>
    <property type="evidence" value="ECO:0007669"/>
    <property type="project" value="UniProtKB-KW"/>
</dbReference>
<gene>
    <name evidence="6" type="ORF">GCM10011332_10430</name>
</gene>
<keyword evidence="4" id="KW-0408">Iron</keyword>
<comment type="similarity">
    <text evidence="1">Belongs to the hemerythrin family.</text>
</comment>
<dbReference type="NCBIfam" id="NF033749">
    <property type="entry name" value="bact_hemeryth"/>
    <property type="match status" value="1"/>
</dbReference>
<protein>
    <submittedName>
        <fullName evidence="6">Hemerythrin</fullName>
    </submittedName>
</protein>
<evidence type="ECO:0000256" key="3">
    <source>
        <dbReference type="ARBA" id="ARBA00022723"/>
    </source>
</evidence>
<keyword evidence="7" id="KW-1185">Reference proteome</keyword>
<reference evidence="6" key="2">
    <citation type="submission" date="2020-09" db="EMBL/GenBank/DDBJ databases">
        <authorList>
            <person name="Sun Q."/>
            <person name="Zhou Y."/>
        </authorList>
    </citation>
    <scope>NUCLEOTIDE SEQUENCE</scope>
    <source>
        <strain evidence="6">CGMCC 1.15254</strain>
    </source>
</reference>
<organism evidence="6 7">
    <name type="scientific">Terasakiella brassicae</name>
    <dbReference type="NCBI Taxonomy" id="1634917"/>
    <lineage>
        <taxon>Bacteria</taxon>
        <taxon>Pseudomonadati</taxon>
        <taxon>Pseudomonadota</taxon>
        <taxon>Alphaproteobacteria</taxon>
        <taxon>Rhodospirillales</taxon>
        <taxon>Terasakiellaceae</taxon>
        <taxon>Terasakiella</taxon>
    </lineage>
</organism>
<dbReference type="SUPFAM" id="SSF47188">
    <property type="entry name" value="Hemerythrin-like"/>
    <property type="match status" value="1"/>
</dbReference>
<dbReference type="InterPro" id="IPR050669">
    <property type="entry name" value="Hemerythrin"/>
</dbReference>
<dbReference type="InterPro" id="IPR012312">
    <property type="entry name" value="Hemerythrin-like"/>
</dbReference>
<accession>A0A917BVC6</accession>
<dbReference type="InterPro" id="IPR012827">
    <property type="entry name" value="Hemerythrin_metal-bd"/>
</dbReference>
<evidence type="ECO:0000256" key="4">
    <source>
        <dbReference type="ARBA" id="ARBA00023004"/>
    </source>
</evidence>
<dbReference type="CDD" id="cd12107">
    <property type="entry name" value="Hemerythrin"/>
    <property type="match status" value="1"/>
</dbReference>
<evidence type="ECO:0000256" key="1">
    <source>
        <dbReference type="ARBA" id="ARBA00010587"/>
    </source>
</evidence>
<evidence type="ECO:0000256" key="2">
    <source>
        <dbReference type="ARBA" id="ARBA00022621"/>
    </source>
</evidence>
<dbReference type="NCBIfam" id="TIGR02481">
    <property type="entry name" value="hemeryth_dom"/>
    <property type="match status" value="1"/>
</dbReference>
<reference evidence="6" key="1">
    <citation type="journal article" date="2014" name="Int. J. Syst. Evol. Microbiol.">
        <title>Complete genome sequence of Corynebacterium casei LMG S-19264T (=DSM 44701T), isolated from a smear-ripened cheese.</title>
        <authorList>
            <consortium name="US DOE Joint Genome Institute (JGI-PGF)"/>
            <person name="Walter F."/>
            <person name="Albersmeier A."/>
            <person name="Kalinowski J."/>
            <person name="Ruckert C."/>
        </authorList>
    </citation>
    <scope>NUCLEOTIDE SEQUENCE</scope>
    <source>
        <strain evidence="6">CGMCC 1.15254</strain>
    </source>
</reference>
<evidence type="ECO:0000259" key="5">
    <source>
        <dbReference type="Pfam" id="PF01814"/>
    </source>
</evidence>
<dbReference type="RefSeq" id="WP_188662455.1">
    <property type="nucleotide sequence ID" value="NZ_BMHV01000006.1"/>
</dbReference>
<dbReference type="InterPro" id="IPR016131">
    <property type="entry name" value="Haemerythrin_Fe_BS"/>
</dbReference>
<keyword evidence="2" id="KW-0813">Transport</keyword>
<dbReference type="AlphaFoldDB" id="A0A917BVC6"/>
<dbReference type="PROSITE" id="PS00550">
    <property type="entry name" value="HEMERYTHRINS"/>
    <property type="match status" value="1"/>
</dbReference>
<dbReference type="EMBL" id="BMHV01000006">
    <property type="protein sequence ID" value="GGF58763.1"/>
    <property type="molecule type" value="Genomic_DNA"/>
</dbReference>
<dbReference type="PANTHER" id="PTHR37164">
    <property type="entry name" value="BACTERIOHEMERYTHRIN"/>
    <property type="match status" value="1"/>
</dbReference>
<dbReference type="PANTHER" id="PTHR37164:SF1">
    <property type="entry name" value="BACTERIOHEMERYTHRIN"/>
    <property type="match status" value="1"/>
</dbReference>
<dbReference type="Gene3D" id="1.20.120.50">
    <property type="entry name" value="Hemerythrin-like"/>
    <property type="match status" value="1"/>
</dbReference>
<dbReference type="InterPro" id="IPR035938">
    <property type="entry name" value="Hemerythrin-like_sf"/>
</dbReference>
<comment type="caution">
    <text evidence="6">The sequence shown here is derived from an EMBL/GenBank/DDBJ whole genome shotgun (WGS) entry which is preliminary data.</text>
</comment>
<dbReference type="GO" id="GO:0046872">
    <property type="term" value="F:metal ion binding"/>
    <property type="evidence" value="ECO:0007669"/>
    <property type="project" value="UniProtKB-KW"/>
</dbReference>
<name>A0A917BVC6_9PROT</name>
<keyword evidence="3" id="KW-0479">Metal-binding</keyword>
<dbReference type="Pfam" id="PF01814">
    <property type="entry name" value="Hemerythrin"/>
    <property type="match status" value="1"/>
</dbReference>
<feature type="domain" description="Hemerythrin-like" evidence="5">
    <location>
        <begin position="13"/>
        <end position="130"/>
    </location>
</feature>